<feature type="domain" description="HipA N-terminal subdomain 1" evidence="5">
    <location>
        <begin position="16"/>
        <end position="122"/>
    </location>
</feature>
<comment type="similarity">
    <text evidence="1">Belongs to the HipA Ser/Thr kinase family.</text>
</comment>
<proteinExistence type="inferred from homology"/>
<dbReference type="Pfam" id="PF13657">
    <property type="entry name" value="Couple_hipA"/>
    <property type="match status" value="1"/>
</dbReference>
<keyword evidence="3" id="KW-0418">Kinase</keyword>
<sequence length="421" mass="47242">MTGRGTRKYQPIEELGVFMHGRQVGVLSWNRQGCYFTYARDWLSRGFNLSPQLTFDEKPQQPDSQVFLGIHGAFADSLPDGWGLLLMKRFFTAEYGARVANGLTQLDRLAYIGNRGMGALEYYPMAEKMQREPISLSLLYQASVQVQVGETVEVLKALRIAGGSPGGARPKAAVALSPDLSHVVSAFEPLPEGYAHWIVKFRALQEPWSMGAIEYAYARMARAAGVDMAQCELITVPSEQGWNERFFASRRFDRQHNEKVHMMTAAGILHADFRVPGLDYKDLLRLTFALTKSAKEVEKMARLMVFNGLAHNYDDHAKNFAFLYEEGQGGLEGQWVLAPAYDLTFSTGMGEHTTAFDGQGRPSRKAIRRLCADYKFLKPDDYIDQTLEALGNWKTLFAELGILQADGQEIFETLEDVHANL</sequence>
<keyword evidence="2" id="KW-0808">Transferase</keyword>
<dbReference type="RefSeq" id="WP_350404206.1">
    <property type="nucleotide sequence ID" value="NZ_CP158490.1"/>
</dbReference>
<evidence type="ECO:0000256" key="3">
    <source>
        <dbReference type="ARBA" id="ARBA00022777"/>
    </source>
</evidence>
<evidence type="ECO:0000256" key="1">
    <source>
        <dbReference type="ARBA" id="ARBA00010164"/>
    </source>
</evidence>
<evidence type="ECO:0000259" key="5">
    <source>
        <dbReference type="Pfam" id="PF13657"/>
    </source>
</evidence>
<dbReference type="GO" id="GO:0004674">
    <property type="term" value="F:protein serine/threonine kinase activity"/>
    <property type="evidence" value="ECO:0007669"/>
    <property type="project" value="TreeGrafter"/>
</dbReference>
<organism evidence="6">
    <name type="scientific">Pseudomonas sp. W17</name>
    <dbReference type="NCBI Taxonomy" id="3144407"/>
    <lineage>
        <taxon>Bacteria</taxon>
        <taxon>Pseudomonadati</taxon>
        <taxon>Pseudomonadota</taxon>
        <taxon>Gammaproteobacteria</taxon>
        <taxon>Pseudomonadales</taxon>
        <taxon>Pseudomonadaceae</taxon>
        <taxon>Pseudomonas</taxon>
    </lineage>
</organism>
<dbReference type="PANTHER" id="PTHR37419:SF8">
    <property type="entry name" value="TOXIN YJJJ"/>
    <property type="match status" value="1"/>
</dbReference>
<dbReference type="EMBL" id="CP158490">
    <property type="protein sequence ID" value="XBY25241.1"/>
    <property type="molecule type" value="Genomic_DNA"/>
</dbReference>
<dbReference type="Gene3D" id="1.10.1070.20">
    <property type="match status" value="1"/>
</dbReference>
<dbReference type="Pfam" id="PF07804">
    <property type="entry name" value="HipA_C"/>
    <property type="match status" value="1"/>
</dbReference>
<evidence type="ECO:0000313" key="6">
    <source>
        <dbReference type="EMBL" id="XBY25241.1"/>
    </source>
</evidence>
<evidence type="ECO:0000259" key="4">
    <source>
        <dbReference type="Pfam" id="PF07804"/>
    </source>
</evidence>
<name>A0AAU7WY42_9PSED</name>
<dbReference type="InterPro" id="IPR012893">
    <property type="entry name" value="HipA-like_C"/>
</dbReference>
<gene>
    <name evidence="6" type="ORF">ABCR88_05280</name>
</gene>
<dbReference type="GO" id="GO:0005829">
    <property type="term" value="C:cytosol"/>
    <property type="evidence" value="ECO:0007669"/>
    <property type="project" value="TreeGrafter"/>
</dbReference>
<dbReference type="PANTHER" id="PTHR37419">
    <property type="entry name" value="SERINE/THREONINE-PROTEIN KINASE TOXIN HIPA"/>
    <property type="match status" value="1"/>
</dbReference>
<protein>
    <submittedName>
        <fullName evidence="6">Type II toxin-antitoxin system HipA family toxin</fullName>
    </submittedName>
</protein>
<evidence type="ECO:0000256" key="2">
    <source>
        <dbReference type="ARBA" id="ARBA00022679"/>
    </source>
</evidence>
<dbReference type="InterPro" id="IPR017508">
    <property type="entry name" value="HipA_N1"/>
</dbReference>
<dbReference type="InterPro" id="IPR052028">
    <property type="entry name" value="HipA_Ser/Thr_kinase"/>
</dbReference>
<feature type="domain" description="HipA-like C-terminal" evidence="4">
    <location>
        <begin position="164"/>
        <end position="375"/>
    </location>
</feature>
<reference evidence="6" key="1">
    <citation type="submission" date="2024-06" db="EMBL/GenBank/DDBJ databases">
        <authorList>
            <person name="Wu L."/>
        </authorList>
    </citation>
    <scope>NUCLEOTIDE SEQUENCE</scope>
    <source>
        <strain evidence="6">W17</strain>
    </source>
</reference>
<accession>A0AAU7WY42</accession>
<dbReference type="AlphaFoldDB" id="A0AAU7WY42"/>